<dbReference type="InterPro" id="IPR050158">
    <property type="entry name" value="Ubiquitin_ubiquitin-like"/>
</dbReference>
<feature type="domain" description="Ubiquitin-like" evidence="1">
    <location>
        <begin position="1"/>
        <end position="76"/>
    </location>
</feature>
<keyword evidence="3" id="KW-1185">Reference proteome</keyword>
<organism evidence="2">
    <name type="scientific">Rosellinia necatrix</name>
    <name type="common">White root-rot fungus</name>
    <dbReference type="NCBI Taxonomy" id="77044"/>
    <lineage>
        <taxon>Eukaryota</taxon>
        <taxon>Fungi</taxon>
        <taxon>Dikarya</taxon>
        <taxon>Ascomycota</taxon>
        <taxon>Pezizomycotina</taxon>
        <taxon>Sordariomycetes</taxon>
        <taxon>Xylariomycetidae</taxon>
        <taxon>Xylariales</taxon>
        <taxon>Xylariaceae</taxon>
        <taxon>Rosellinia</taxon>
    </lineage>
</organism>
<dbReference type="FunFam" id="3.10.20.90:FF:000211">
    <property type="entry name" value="Polyubiquitin 9"/>
    <property type="match status" value="1"/>
</dbReference>
<dbReference type="InterPro" id="IPR000626">
    <property type="entry name" value="Ubiquitin-like_dom"/>
</dbReference>
<sequence>MMIKVRTLTGKLIEFDVEPMDTIEDVKKRVEEKEGILPAQQRLIYSGKQMHDDVKLGEGGVVPDATLHLVLTLRGGASPRQW</sequence>
<reference evidence="2" key="1">
    <citation type="submission" date="2016-03" db="EMBL/GenBank/DDBJ databases">
        <title>Draft genome sequence of Rosellinia necatrix.</title>
        <authorList>
            <person name="Kanematsu S."/>
        </authorList>
    </citation>
    <scope>NUCLEOTIDE SEQUENCE [LARGE SCALE GENOMIC DNA]</scope>
    <source>
        <strain evidence="2">W97</strain>
    </source>
</reference>
<gene>
    <name evidence="2" type="ORF">SAMD00023353_0202410</name>
</gene>
<protein>
    <submittedName>
        <fullName evidence="2">Putative NEDD8</fullName>
    </submittedName>
</protein>
<dbReference type="PANTHER" id="PTHR10666">
    <property type="entry name" value="UBIQUITIN"/>
    <property type="match status" value="1"/>
</dbReference>
<dbReference type="EMBL" id="DF977447">
    <property type="protein sequence ID" value="GAP83404.1"/>
    <property type="molecule type" value="Genomic_DNA"/>
</dbReference>
<dbReference type="Gene3D" id="3.10.20.90">
    <property type="entry name" value="Phosphatidylinositol 3-kinase Catalytic Subunit, Chain A, domain 1"/>
    <property type="match status" value="1"/>
</dbReference>
<dbReference type="InterPro" id="IPR019956">
    <property type="entry name" value="Ubiquitin_dom"/>
</dbReference>
<name>A0A1S7UJG8_ROSNE</name>
<dbReference type="InterPro" id="IPR029071">
    <property type="entry name" value="Ubiquitin-like_domsf"/>
</dbReference>
<evidence type="ECO:0000259" key="1">
    <source>
        <dbReference type="PROSITE" id="PS50053"/>
    </source>
</evidence>
<proteinExistence type="predicted"/>
<dbReference type="OrthoDB" id="428577at2759"/>
<dbReference type="AlphaFoldDB" id="A0A1S7UJG8"/>
<dbReference type="PROSITE" id="PS50053">
    <property type="entry name" value="UBIQUITIN_2"/>
    <property type="match status" value="1"/>
</dbReference>
<dbReference type="STRING" id="77044.A0A1S7UJG8"/>
<dbReference type="SUPFAM" id="SSF54236">
    <property type="entry name" value="Ubiquitin-like"/>
    <property type="match status" value="1"/>
</dbReference>
<dbReference type="PRINTS" id="PR00348">
    <property type="entry name" value="UBIQUITIN"/>
</dbReference>
<dbReference type="Proteomes" id="UP000054516">
    <property type="component" value="Unassembled WGS sequence"/>
</dbReference>
<dbReference type="SMART" id="SM00213">
    <property type="entry name" value="UBQ"/>
    <property type="match status" value="1"/>
</dbReference>
<dbReference type="OMA" id="YAGKQMA"/>
<evidence type="ECO:0000313" key="3">
    <source>
        <dbReference type="Proteomes" id="UP000054516"/>
    </source>
</evidence>
<dbReference type="Pfam" id="PF00240">
    <property type="entry name" value="ubiquitin"/>
    <property type="match status" value="1"/>
</dbReference>
<accession>A0A1S7UJG8</accession>
<evidence type="ECO:0000313" key="2">
    <source>
        <dbReference type="EMBL" id="GAP83404.1"/>
    </source>
</evidence>